<protein>
    <submittedName>
        <fullName evidence="1">Uncharacterized protein</fullName>
    </submittedName>
</protein>
<dbReference type="AlphaFoldDB" id="A0A1C3E5D0"/>
<dbReference type="EMBL" id="LYDR01000152">
    <property type="protein sequence ID" value="ODA28452.1"/>
    <property type="molecule type" value="Genomic_DNA"/>
</dbReference>
<evidence type="ECO:0000313" key="1">
    <source>
        <dbReference type="EMBL" id="ODA28452.1"/>
    </source>
</evidence>
<organism evidence="1 2">
    <name type="scientific">Planctopirus hydrillae</name>
    <dbReference type="NCBI Taxonomy" id="1841610"/>
    <lineage>
        <taxon>Bacteria</taxon>
        <taxon>Pseudomonadati</taxon>
        <taxon>Planctomycetota</taxon>
        <taxon>Planctomycetia</taxon>
        <taxon>Planctomycetales</taxon>
        <taxon>Planctomycetaceae</taxon>
        <taxon>Planctopirus</taxon>
    </lineage>
</organism>
<gene>
    <name evidence="1" type="ORF">A6X21_12070</name>
</gene>
<comment type="caution">
    <text evidence="1">The sequence shown here is derived from an EMBL/GenBank/DDBJ whole genome shotgun (WGS) entry which is preliminary data.</text>
</comment>
<sequence>MLAALGKHVFATHNEPLFSGKHLTMKFHNPESPSALLQNVPNNNRSVYLKVVLFVKVQHFIWRNCRLTVDLHRKHLHLSSLSHMRPWS</sequence>
<dbReference type="Proteomes" id="UP000094828">
    <property type="component" value="Unassembled WGS sequence"/>
</dbReference>
<keyword evidence="2" id="KW-1185">Reference proteome</keyword>
<dbReference type="STRING" id="1841610.A6X21_12070"/>
<evidence type="ECO:0000313" key="2">
    <source>
        <dbReference type="Proteomes" id="UP000094828"/>
    </source>
</evidence>
<name>A0A1C3E5D0_9PLAN</name>
<reference evidence="1 2" key="1">
    <citation type="submission" date="2016-05" db="EMBL/GenBank/DDBJ databases">
        <title>Genomic and physiological characterization of Planctopirus sp. isolated from fresh water lake.</title>
        <authorList>
            <person name="Subhash Y."/>
            <person name="Ramana C."/>
        </authorList>
    </citation>
    <scope>NUCLEOTIDE SEQUENCE [LARGE SCALE GENOMIC DNA]</scope>
    <source>
        <strain evidence="1 2">JC280</strain>
    </source>
</reference>
<proteinExistence type="predicted"/>
<accession>A0A1C3E5D0</accession>